<dbReference type="FunFam" id="3.40.50.11860:FF:000001">
    <property type="entry name" value="2-(3-amino-3-carboxypropyl)histidine synthase subunit 2"/>
    <property type="match status" value="1"/>
</dbReference>
<dbReference type="NCBIfam" id="TIGR00322">
    <property type="entry name" value="diphth2_R"/>
    <property type="match status" value="1"/>
</dbReference>
<evidence type="ECO:0000256" key="1">
    <source>
        <dbReference type="ARBA" id="ARBA00001966"/>
    </source>
</evidence>
<proteinExistence type="inferred from homology"/>
<dbReference type="PANTHER" id="PTHR10762:SF2">
    <property type="entry name" value="2-(3-AMINO-3-CARBOXYPROPYL)HISTIDINE SYNTHASE SUBUNIT 2"/>
    <property type="match status" value="1"/>
</dbReference>
<dbReference type="InterPro" id="IPR010014">
    <property type="entry name" value="DHP2"/>
</dbReference>
<evidence type="ECO:0000256" key="3">
    <source>
        <dbReference type="ARBA" id="ARBA00006179"/>
    </source>
</evidence>
<name>A0A9P5Z0W6_9AGAR</name>
<comment type="subunit">
    <text evidence="8">Component of the 2-(3-amino-3-carboxypropyl)histidine synthase complex composed of DPH1, DPH2, DPH3 and a NADH-dependent reductase, predominantly CBR1.</text>
</comment>
<organism evidence="12 13">
    <name type="scientific">Pholiota conissans</name>
    <dbReference type="NCBI Taxonomy" id="109636"/>
    <lineage>
        <taxon>Eukaryota</taxon>
        <taxon>Fungi</taxon>
        <taxon>Dikarya</taxon>
        <taxon>Basidiomycota</taxon>
        <taxon>Agaricomycotina</taxon>
        <taxon>Agaricomycetes</taxon>
        <taxon>Agaricomycetidae</taxon>
        <taxon>Agaricales</taxon>
        <taxon>Agaricineae</taxon>
        <taxon>Strophariaceae</taxon>
        <taxon>Pholiota</taxon>
    </lineage>
</organism>
<dbReference type="OrthoDB" id="449241at2759"/>
<dbReference type="FunFam" id="3.40.50.11840:FF:000002">
    <property type="entry name" value="2-(3-amino-3-carboxypropyl)histidine synthase subunit 2"/>
    <property type="match status" value="1"/>
</dbReference>
<comment type="caution">
    <text evidence="12">The sequence shown here is derived from an EMBL/GenBank/DDBJ whole genome shotgun (WGS) entry which is preliminary data.</text>
</comment>
<keyword evidence="13" id="KW-1185">Reference proteome</keyword>
<gene>
    <name evidence="12" type="ORF">BDN70DRAFT_879592</name>
</gene>
<accession>A0A9P5Z0W6</accession>
<dbReference type="GO" id="GO:0005737">
    <property type="term" value="C:cytoplasm"/>
    <property type="evidence" value="ECO:0007669"/>
    <property type="project" value="UniProtKB-SubCell"/>
</dbReference>
<evidence type="ECO:0000256" key="11">
    <source>
        <dbReference type="SAM" id="MobiDB-lite"/>
    </source>
</evidence>
<dbReference type="NCBIfam" id="TIGR00272">
    <property type="entry name" value="DPH2"/>
    <property type="match status" value="1"/>
</dbReference>
<comment type="similarity">
    <text evidence="3 10">Belongs to the DPH1/DPH2 family. DPH2 subfamily.</text>
</comment>
<evidence type="ECO:0000256" key="8">
    <source>
        <dbReference type="ARBA" id="ARBA00034128"/>
    </source>
</evidence>
<feature type="compositionally biased region" description="Acidic residues" evidence="11">
    <location>
        <begin position="450"/>
        <end position="462"/>
    </location>
</feature>
<evidence type="ECO:0000256" key="2">
    <source>
        <dbReference type="ARBA" id="ARBA00005156"/>
    </source>
</evidence>
<keyword evidence="7 10" id="KW-0411">Iron-sulfur</keyword>
<evidence type="ECO:0000256" key="7">
    <source>
        <dbReference type="ARBA" id="ARBA00023014"/>
    </source>
</evidence>
<dbReference type="InterPro" id="IPR016435">
    <property type="entry name" value="DPH1/DPH2"/>
</dbReference>
<dbReference type="SFLD" id="SFLDG01121">
    <property type="entry name" value="Diphthamide_biosynthesis"/>
    <property type="match status" value="1"/>
</dbReference>
<comment type="cofactor">
    <cofactor evidence="1">
        <name>[4Fe-4S] cluster</name>
        <dbReference type="ChEBI" id="CHEBI:49883"/>
    </cofactor>
</comment>
<dbReference type="GO" id="GO:0090560">
    <property type="term" value="F:2-(3-amino-3-carboxypropyl)histidine synthase activity"/>
    <property type="evidence" value="ECO:0007669"/>
    <property type="project" value="InterPro"/>
</dbReference>
<dbReference type="InterPro" id="IPR042263">
    <property type="entry name" value="DPH1/DPH2_1"/>
</dbReference>
<evidence type="ECO:0000256" key="5">
    <source>
        <dbReference type="ARBA" id="ARBA00022723"/>
    </source>
</evidence>
<evidence type="ECO:0000256" key="9">
    <source>
        <dbReference type="ARBA" id="ARBA00054092"/>
    </source>
</evidence>
<evidence type="ECO:0000256" key="10">
    <source>
        <dbReference type="RuleBase" id="RU364133"/>
    </source>
</evidence>
<comment type="subcellular location">
    <subcellularLocation>
        <location evidence="10">Cytoplasm</location>
    </subcellularLocation>
</comment>
<dbReference type="GO" id="GO:0017183">
    <property type="term" value="P:protein histidyl modification to diphthamide"/>
    <property type="evidence" value="ECO:0007669"/>
    <property type="project" value="InterPro"/>
</dbReference>
<dbReference type="InterPro" id="IPR042265">
    <property type="entry name" value="DPH1/DPH2_3"/>
</dbReference>
<dbReference type="PANTHER" id="PTHR10762">
    <property type="entry name" value="DIPHTHAMIDE BIOSYNTHESIS PROTEIN"/>
    <property type="match status" value="1"/>
</dbReference>
<dbReference type="SFLD" id="SFLDS00032">
    <property type="entry name" value="Radical_SAM_3-amino-3-carboxyp"/>
    <property type="match status" value="1"/>
</dbReference>
<dbReference type="Pfam" id="PF01866">
    <property type="entry name" value="Diphthamide_syn"/>
    <property type="match status" value="1"/>
</dbReference>
<keyword evidence="6 10" id="KW-0408">Iron</keyword>
<protein>
    <recommendedName>
        <fullName evidence="4 10">2-(3-amino-3-carboxypropyl)histidine synthase subunit 2</fullName>
    </recommendedName>
</protein>
<dbReference type="AlphaFoldDB" id="A0A9P5Z0W6"/>
<dbReference type="GO" id="GO:0046872">
    <property type="term" value="F:metal ion binding"/>
    <property type="evidence" value="ECO:0007669"/>
    <property type="project" value="UniProtKB-KW"/>
</dbReference>
<evidence type="ECO:0000256" key="6">
    <source>
        <dbReference type="ARBA" id="ARBA00023004"/>
    </source>
</evidence>
<dbReference type="SFLD" id="SFLDF00408">
    <property type="entry name" value="Diphthamide_biosynthesis_famil"/>
    <property type="match status" value="1"/>
</dbReference>
<dbReference type="Gene3D" id="3.40.50.11860">
    <property type="entry name" value="Diphthamide synthesis DPH1/DPH2 domain 3"/>
    <property type="match status" value="1"/>
</dbReference>
<feature type="compositionally biased region" description="Polar residues" evidence="11">
    <location>
        <begin position="435"/>
        <end position="447"/>
    </location>
</feature>
<sequence length="557" mass="61678">MSTEQTTSFSSSGEDAITRTIDINDEIGPSTAGFEFREFYEIERTAQELVSGKYKRIALQFPDELLHDSVPIFRHLTQRTSELRRDSAARLALTTSSTDAAEEDREPEFYVLADTSYGSCCVDEVAAQHVNADALVHYGHACMTLTSRLPVIYVFGRQKLNIELCVGELLRVFDSSDTDDSSMSKKKAILLKHNVVFTHLADSVLKTLTEELNKRNPPIPVLYDEISVVSYPGIPPTSDKAKSVTSESAEEDGHLEQTTTIFYIGGESLSLTNLLMTNAACDVFTFDPRTETATLASGRTNRLLMRRYAAVQKARDADVFGILVGTLGVASYLPLISHLRRLLARRRKKSYTISVGKLNPAKLANFLEVECFVLVACPENSLVEGKDFLRPIVTPYELEVALQAEQSWTGSYVLDFGRLLSDAKDVADSTPAAPSRTSIENGDANTTPSDQEDDNNESDDDQPVFSLITGTYRHAKRYGGKTDANNDERLIQGTSALVLRNQDDQIARIDSAAGQFLQQRTYQGLEVRMGEDAPSILEQGRSGIPRGYQDDRVHQDI</sequence>
<comment type="function">
    <text evidence="9">Required for the first step of diphthamide biosynthesis, a post-translational modification of histidine which occurs in elongation factor 2. DPH1 and DPH2 transfer a 3-amino-3-carboxypropyl (ACP) group from S-adenosyl-L-methionine (SAM) to a histidine residue, the reaction is assisted by a reduction system comprising DPH3 and a NADH-dependent reductase, predominantly CBR1. Facilitates the reduction of the catalytic iron-sulfur cluster found in the DPH1 subunit.</text>
</comment>
<reference evidence="12" key="1">
    <citation type="submission" date="2020-11" db="EMBL/GenBank/DDBJ databases">
        <authorList>
            <consortium name="DOE Joint Genome Institute"/>
            <person name="Ahrendt S."/>
            <person name="Riley R."/>
            <person name="Andreopoulos W."/>
            <person name="Labutti K."/>
            <person name="Pangilinan J."/>
            <person name="Ruiz-Duenas F.J."/>
            <person name="Barrasa J.M."/>
            <person name="Sanchez-Garcia M."/>
            <person name="Camarero S."/>
            <person name="Miyauchi S."/>
            <person name="Serrano A."/>
            <person name="Linde D."/>
            <person name="Babiker R."/>
            <person name="Drula E."/>
            <person name="Ayuso-Fernandez I."/>
            <person name="Pacheco R."/>
            <person name="Padilla G."/>
            <person name="Ferreira P."/>
            <person name="Barriuso J."/>
            <person name="Kellner H."/>
            <person name="Castanera R."/>
            <person name="Alfaro M."/>
            <person name="Ramirez L."/>
            <person name="Pisabarro A.G."/>
            <person name="Kuo A."/>
            <person name="Tritt A."/>
            <person name="Lipzen A."/>
            <person name="He G."/>
            <person name="Yan M."/>
            <person name="Ng V."/>
            <person name="Cullen D."/>
            <person name="Martin F."/>
            <person name="Rosso M.-N."/>
            <person name="Henrissat B."/>
            <person name="Hibbett D."/>
            <person name="Martinez A.T."/>
            <person name="Grigoriev I.V."/>
        </authorList>
    </citation>
    <scope>NUCLEOTIDE SEQUENCE</scope>
    <source>
        <strain evidence="12">CIRM-BRFM 674</strain>
    </source>
</reference>
<feature type="region of interest" description="Disordered" evidence="11">
    <location>
        <begin position="427"/>
        <end position="464"/>
    </location>
</feature>
<dbReference type="EMBL" id="MU155227">
    <property type="protein sequence ID" value="KAF9478781.1"/>
    <property type="molecule type" value="Genomic_DNA"/>
</dbReference>
<evidence type="ECO:0000313" key="12">
    <source>
        <dbReference type="EMBL" id="KAF9478781.1"/>
    </source>
</evidence>
<evidence type="ECO:0000313" key="13">
    <source>
        <dbReference type="Proteomes" id="UP000807469"/>
    </source>
</evidence>
<keyword evidence="10" id="KW-0963">Cytoplasm</keyword>
<dbReference type="Proteomes" id="UP000807469">
    <property type="component" value="Unassembled WGS sequence"/>
</dbReference>
<keyword evidence="5 10" id="KW-0479">Metal-binding</keyword>
<evidence type="ECO:0000256" key="4">
    <source>
        <dbReference type="ARBA" id="ARBA00021914"/>
    </source>
</evidence>
<comment type="pathway">
    <text evidence="2 10">Protein modification; peptidyl-diphthamide biosynthesis.</text>
</comment>
<comment type="function">
    <text evidence="10">Required for the first step of diphthamide biosynthesis, a post-translational modification of histidine which occurs in elongation factor 2. DPH1 and DPH2 transfer a 3-amino-3-carboxypropyl (ACP) group from S-adenosyl-L-methionine (SAM) to a histidine residue, the reaction is assisted by a reduction system comprising DPH3 and a NADH-dependent reductase. Facilitates the reduction of the catalytic iron-sulfur cluster found in the DPH1 subunit.</text>
</comment>
<dbReference type="Gene3D" id="3.40.50.11840">
    <property type="entry name" value="Diphthamide synthesis DPH1/DPH2 domain 1"/>
    <property type="match status" value="1"/>
</dbReference>
<dbReference type="GO" id="GO:0051536">
    <property type="term" value="F:iron-sulfur cluster binding"/>
    <property type="evidence" value="ECO:0007669"/>
    <property type="project" value="UniProtKB-KW"/>
</dbReference>